<evidence type="ECO:0000313" key="2">
    <source>
        <dbReference type="Proteomes" id="UP000275836"/>
    </source>
</evidence>
<comment type="caution">
    <text evidence="1">The sequence shown here is derived from an EMBL/GenBank/DDBJ whole genome shotgun (WGS) entry which is preliminary data.</text>
</comment>
<dbReference type="EMBL" id="RHGY01000002">
    <property type="protein sequence ID" value="RRG18269.1"/>
    <property type="molecule type" value="Genomic_DNA"/>
</dbReference>
<proteinExistence type="predicted"/>
<dbReference type="Proteomes" id="UP000275836">
    <property type="component" value="Unassembled WGS sequence"/>
</dbReference>
<dbReference type="AlphaFoldDB" id="A0A3P2RBZ8"/>
<reference evidence="1 2" key="1">
    <citation type="submission" date="2018-10" db="EMBL/GenBank/DDBJ databases">
        <title>Draft genome sequence of Weissella viridescens UCO-SMC3.</title>
        <authorList>
            <person name="Garcia-Cancino A."/>
            <person name="Espinoza-Monje M."/>
            <person name="Albarracin L."/>
            <person name="Garcia-Castillo V."/>
            <person name="Campos-Martin J."/>
            <person name="Nakano Y."/>
            <person name="Guitierrez-Zamorano C."/>
            <person name="Ikeda-Ohtsubo W."/>
            <person name="Morita H."/>
            <person name="Kitazawa H."/>
            <person name="Villena J."/>
        </authorList>
    </citation>
    <scope>NUCLEOTIDE SEQUENCE [LARGE SCALE GENOMIC DNA]</scope>
    <source>
        <strain evidence="1 2">UCO-SMC3</strain>
    </source>
</reference>
<organism evidence="1 2">
    <name type="scientific">Weissella viridescens</name>
    <name type="common">Lactobacillus viridescens</name>
    <dbReference type="NCBI Taxonomy" id="1629"/>
    <lineage>
        <taxon>Bacteria</taxon>
        <taxon>Bacillati</taxon>
        <taxon>Bacillota</taxon>
        <taxon>Bacilli</taxon>
        <taxon>Lactobacillales</taxon>
        <taxon>Lactobacillaceae</taxon>
        <taxon>Weissella</taxon>
    </lineage>
</organism>
<name>A0A3P2RBZ8_WEIVI</name>
<sequence>MNQRLTIDQVNKQLANQVKQINKINDTLVDNDVIASYHGIHLEKINGMYNRDFYLRVVSNLDGIVKYLNQTIDAINNQAHLVYIDTGEPLTFLYGKAVLKISINGFFIDLQTFMQRIDDKLSDCIFVISQFYSIK</sequence>
<gene>
    <name evidence="1" type="ORF">D3P96_03010</name>
</gene>
<accession>A0A3P2RBZ8</accession>
<dbReference type="RefSeq" id="WP_124942913.1">
    <property type="nucleotide sequence ID" value="NZ_RHGY01000002.1"/>
</dbReference>
<protein>
    <submittedName>
        <fullName evidence="1">Uncharacterized protein</fullName>
    </submittedName>
</protein>
<evidence type="ECO:0000313" key="1">
    <source>
        <dbReference type="EMBL" id="RRG18269.1"/>
    </source>
</evidence>